<dbReference type="Pfam" id="PF00263">
    <property type="entry name" value="Secretin"/>
    <property type="match status" value="1"/>
</dbReference>
<comment type="caution">
    <text evidence="10">The sequence shown here is derived from an EMBL/GenBank/DDBJ whole genome shotgun (WGS) entry which is preliminary data.</text>
</comment>
<dbReference type="PATRIC" id="fig|1619248.3.peg.2303"/>
<comment type="similarity">
    <text evidence="2">Belongs to the bacterial secretin family. PilQ subfamily.</text>
</comment>
<evidence type="ECO:0000256" key="5">
    <source>
        <dbReference type="ARBA" id="ARBA00023136"/>
    </source>
</evidence>
<evidence type="ECO:0000256" key="1">
    <source>
        <dbReference type="ARBA" id="ARBA00004442"/>
    </source>
</evidence>
<dbReference type="GO" id="GO:0009306">
    <property type="term" value="P:protein secretion"/>
    <property type="evidence" value="ECO:0007669"/>
    <property type="project" value="InterPro"/>
</dbReference>
<evidence type="ECO:0000256" key="7">
    <source>
        <dbReference type="RuleBase" id="RU004004"/>
    </source>
</evidence>
<accession>A0A0F1AUF7</accession>
<evidence type="ECO:0000256" key="3">
    <source>
        <dbReference type="ARBA" id="ARBA00022448"/>
    </source>
</evidence>
<keyword evidence="5" id="KW-0472">Membrane</keyword>
<dbReference type="PANTHER" id="PTHR30604:SF1">
    <property type="entry name" value="DNA UTILIZATION PROTEIN HOFQ"/>
    <property type="match status" value="1"/>
</dbReference>
<dbReference type="Gene3D" id="3.30.1370.130">
    <property type="match status" value="1"/>
</dbReference>
<dbReference type="PRINTS" id="PR00811">
    <property type="entry name" value="BCTERIALGSPD"/>
</dbReference>
<evidence type="ECO:0000313" key="10">
    <source>
        <dbReference type="EMBL" id="KJN25537.1"/>
    </source>
</evidence>
<protein>
    <submittedName>
        <fullName evidence="10">Porin</fullName>
    </submittedName>
</protein>
<reference evidence="10 11" key="1">
    <citation type="submission" date="2015-03" db="EMBL/GenBank/DDBJ databases">
        <authorList>
            <person name="McCorrison J."/>
            <person name="Sanka R."/>
            <person name="Adams M."/>
            <person name="Brinkac L."/>
            <person name="Nierman W."/>
            <person name="Sutton G."/>
            <person name="Nelson K."/>
            <person name="Kiedrowski L."/>
            <person name="Guerrero D."/>
            <person name="Bonomo R."/>
        </authorList>
    </citation>
    <scope>NUCLEOTIDE SEQUENCE [LARGE SCALE GENOMIC DNA]</scope>
    <source>
        <strain evidence="10 11">35699</strain>
    </source>
</reference>
<feature type="signal peptide" evidence="8">
    <location>
        <begin position="1"/>
        <end position="18"/>
    </location>
</feature>
<name>A0A0F1AUF7_9ENTR</name>
<dbReference type="OrthoDB" id="9775455at2"/>
<dbReference type="Pfam" id="PF03958">
    <property type="entry name" value="Secretin_N"/>
    <property type="match status" value="1"/>
</dbReference>
<dbReference type="AlphaFoldDB" id="A0A0F1AUF7"/>
<dbReference type="NCBIfam" id="NF007851">
    <property type="entry name" value="PRK10560.1"/>
    <property type="match status" value="1"/>
</dbReference>
<keyword evidence="4 8" id="KW-0732">Signal</keyword>
<dbReference type="InterPro" id="IPR001775">
    <property type="entry name" value="GspD/PilQ"/>
</dbReference>
<dbReference type="NCBIfam" id="TIGR02515">
    <property type="entry name" value="IV_pilus_PilQ"/>
    <property type="match status" value="1"/>
</dbReference>
<evidence type="ECO:0000259" key="9">
    <source>
        <dbReference type="SMART" id="SM00965"/>
    </source>
</evidence>
<dbReference type="EMBL" id="JZYX01000030">
    <property type="protein sequence ID" value="KJN25537.1"/>
    <property type="molecule type" value="Genomic_DNA"/>
</dbReference>
<dbReference type="InterPro" id="IPR004846">
    <property type="entry name" value="T2SS/T3SS_dom"/>
</dbReference>
<dbReference type="Proteomes" id="UP000033352">
    <property type="component" value="Unassembled WGS sequence"/>
</dbReference>
<evidence type="ECO:0000256" key="2">
    <source>
        <dbReference type="ARBA" id="ARBA00006304"/>
    </source>
</evidence>
<organism evidence="10 11">
    <name type="scientific">Enterobacter sichuanensis</name>
    <dbReference type="NCBI Taxonomy" id="2071710"/>
    <lineage>
        <taxon>Bacteria</taxon>
        <taxon>Pseudomonadati</taxon>
        <taxon>Pseudomonadota</taxon>
        <taxon>Gammaproteobacteria</taxon>
        <taxon>Enterobacterales</taxon>
        <taxon>Enterobacteriaceae</taxon>
        <taxon>Enterobacter</taxon>
        <taxon>Enterobacter cloacae complex</taxon>
    </lineage>
</organism>
<evidence type="ECO:0000313" key="11">
    <source>
        <dbReference type="Proteomes" id="UP000033352"/>
    </source>
</evidence>
<dbReference type="InterPro" id="IPR011662">
    <property type="entry name" value="Secretin/TonB_short_N"/>
</dbReference>
<dbReference type="PRINTS" id="PR01032">
    <property type="entry name" value="PHAGEIV"/>
</dbReference>
<keyword evidence="6" id="KW-0998">Cell outer membrane</keyword>
<dbReference type="InterPro" id="IPR013355">
    <property type="entry name" value="Pilus_4_PilQ"/>
</dbReference>
<dbReference type="InterPro" id="IPR004845">
    <property type="entry name" value="T2SS_GspD_CS"/>
</dbReference>
<keyword evidence="3 7" id="KW-0813">Transport</keyword>
<sequence length="412" mass="44781">MNLRITLLLLMFSHPLWAAAPKPVTLVVDDVPVVQVLQALATQESRNLVVSPDVGGTLSLNLTHVPWRQALQTVVSSAGLVLREEGGIFYVHTAAWQREQRERSEQEKARRQLDAPLVSHSIPFSYADAGELQKAAEKLLSPKGSLSVDKRTNRLLIRDSQTVVDTLVRWATQMDIPVEQVELAAHIVTMTEKSLRELGVKWALADATDAGKVGQLTTLGSDLSVASATSHVGFNIGRINGRLLDLELSALEQKQQVDIIASPRLLASHMQPASIKQGSEIPYQVSSGESGATSVEFKEAVLGMEVTPVVLPGGRVRLKLHISENMPGQVLQQADGETLAIDKQEIETQVEVKSGETLALGGIFSQKNKTGSDSVPGLGSIPWLGALFRHDGKDQERRELVVFITPRLVGIH</sequence>
<dbReference type="PANTHER" id="PTHR30604">
    <property type="entry name" value="PROTEIN TRANSPORT PROTEIN HOFQ"/>
    <property type="match status" value="1"/>
</dbReference>
<proteinExistence type="inferred from homology"/>
<dbReference type="InterPro" id="IPR051808">
    <property type="entry name" value="Type_IV_pilus_biogenesis"/>
</dbReference>
<dbReference type="SMART" id="SM00965">
    <property type="entry name" value="STN"/>
    <property type="match status" value="1"/>
</dbReference>
<evidence type="ECO:0000256" key="6">
    <source>
        <dbReference type="ARBA" id="ARBA00023237"/>
    </source>
</evidence>
<dbReference type="InterPro" id="IPR005644">
    <property type="entry name" value="NolW-like"/>
</dbReference>
<dbReference type="GO" id="GO:0009279">
    <property type="term" value="C:cell outer membrane"/>
    <property type="evidence" value="ECO:0007669"/>
    <property type="project" value="UniProtKB-SubCell"/>
</dbReference>
<evidence type="ECO:0000256" key="4">
    <source>
        <dbReference type="ARBA" id="ARBA00022729"/>
    </source>
</evidence>
<feature type="chain" id="PRO_5002448634" evidence="8">
    <location>
        <begin position="19"/>
        <end position="412"/>
    </location>
</feature>
<feature type="domain" description="Secretin/TonB short N-terminal" evidence="9">
    <location>
        <begin position="46"/>
        <end position="94"/>
    </location>
</feature>
<dbReference type="Gene3D" id="3.30.1370.120">
    <property type="match status" value="1"/>
</dbReference>
<dbReference type="RefSeq" id="WP_045285975.1">
    <property type="nucleotide sequence ID" value="NZ_JZYX01000030.1"/>
</dbReference>
<dbReference type="PROSITE" id="PS00875">
    <property type="entry name" value="T2SP_D"/>
    <property type="match status" value="1"/>
</dbReference>
<evidence type="ECO:0000256" key="8">
    <source>
        <dbReference type="SAM" id="SignalP"/>
    </source>
</evidence>
<gene>
    <name evidence="10" type="primary">hofQ</name>
    <name evidence="10" type="ORF">SS37_14775</name>
</gene>
<dbReference type="InterPro" id="IPR038591">
    <property type="entry name" value="NolW-like_sf"/>
</dbReference>
<comment type="subcellular location">
    <subcellularLocation>
        <location evidence="1 7">Cell outer membrane</location>
    </subcellularLocation>
</comment>